<evidence type="ECO:0000313" key="1">
    <source>
        <dbReference type="EMBL" id="KAJ3492214.1"/>
    </source>
</evidence>
<dbReference type="AlphaFoldDB" id="A0AAD5VII7"/>
<evidence type="ECO:0008006" key="3">
    <source>
        <dbReference type="Google" id="ProtNLM"/>
    </source>
</evidence>
<proteinExistence type="predicted"/>
<reference evidence="1" key="1">
    <citation type="submission" date="2022-07" db="EMBL/GenBank/DDBJ databases">
        <title>Genome Sequence of Physisporinus lineatus.</title>
        <authorList>
            <person name="Buettner E."/>
        </authorList>
    </citation>
    <scope>NUCLEOTIDE SEQUENCE</scope>
    <source>
        <strain evidence="1">VT162</strain>
    </source>
</reference>
<accession>A0AAD5VII7</accession>
<protein>
    <recommendedName>
        <fullName evidence="3">F-box domain-containing protein</fullName>
    </recommendedName>
</protein>
<organism evidence="1 2">
    <name type="scientific">Meripilus lineatus</name>
    <dbReference type="NCBI Taxonomy" id="2056292"/>
    <lineage>
        <taxon>Eukaryota</taxon>
        <taxon>Fungi</taxon>
        <taxon>Dikarya</taxon>
        <taxon>Basidiomycota</taxon>
        <taxon>Agaricomycotina</taxon>
        <taxon>Agaricomycetes</taxon>
        <taxon>Polyporales</taxon>
        <taxon>Meripilaceae</taxon>
        <taxon>Meripilus</taxon>
    </lineage>
</organism>
<sequence>MSTTHCALPQEITDYFLDYLHDNRETLRNCVLVSQSWAESARYHIYHDFVVHATKHEDGIDEFVDFLQAHPSVHRHIRNLKIAAPSYGFESAVSVDGIKSVLVYLDDLRTLSLEGLSFFERAPNVTVETTTPNLKHSHAQFKLRRLTLTRIFWPHPLRPSILGVLDLFSQIDELRLSRFEYSTMINAHLPESGNSPSLRAKSLNLEFPFFDLGLPVVKALLHVLHFPSLESLTVACFAMSQASTAGRLISKVGGHLRHFTLDLRTLFSAGPYGTYSISPTKKSDIPI</sequence>
<name>A0AAD5VII7_9APHY</name>
<keyword evidence="2" id="KW-1185">Reference proteome</keyword>
<gene>
    <name evidence="1" type="ORF">NLI96_g142</name>
</gene>
<dbReference type="Proteomes" id="UP001212997">
    <property type="component" value="Unassembled WGS sequence"/>
</dbReference>
<comment type="caution">
    <text evidence="1">The sequence shown here is derived from an EMBL/GenBank/DDBJ whole genome shotgun (WGS) entry which is preliminary data.</text>
</comment>
<dbReference type="EMBL" id="JANAWD010000002">
    <property type="protein sequence ID" value="KAJ3492214.1"/>
    <property type="molecule type" value="Genomic_DNA"/>
</dbReference>
<evidence type="ECO:0000313" key="2">
    <source>
        <dbReference type="Proteomes" id="UP001212997"/>
    </source>
</evidence>